<evidence type="ECO:0000256" key="7">
    <source>
        <dbReference type="SAM" id="MobiDB-lite"/>
    </source>
</evidence>
<dbReference type="InterPro" id="IPR017907">
    <property type="entry name" value="Znf_RING_CS"/>
</dbReference>
<dbReference type="GO" id="GO:0008270">
    <property type="term" value="F:zinc ion binding"/>
    <property type="evidence" value="ECO:0007669"/>
    <property type="project" value="UniProtKB-KW"/>
</dbReference>
<dbReference type="PROSITE" id="PS00518">
    <property type="entry name" value="ZF_RING_1"/>
    <property type="match status" value="1"/>
</dbReference>
<organism evidence="11 12">
    <name type="scientific">Chenopodium quinoa</name>
    <name type="common">Quinoa</name>
    <dbReference type="NCBI Taxonomy" id="63459"/>
    <lineage>
        <taxon>Eukaryota</taxon>
        <taxon>Viridiplantae</taxon>
        <taxon>Streptophyta</taxon>
        <taxon>Embryophyta</taxon>
        <taxon>Tracheophyta</taxon>
        <taxon>Spermatophyta</taxon>
        <taxon>Magnoliopsida</taxon>
        <taxon>eudicotyledons</taxon>
        <taxon>Gunneridae</taxon>
        <taxon>Pentapetalae</taxon>
        <taxon>Caryophyllales</taxon>
        <taxon>Chenopodiaceae</taxon>
        <taxon>Chenopodioideae</taxon>
        <taxon>Atripliceae</taxon>
        <taxon>Chenopodium</taxon>
    </lineage>
</organism>
<dbReference type="AlphaFoldDB" id="A0A803LB48"/>
<keyword evidence="12" id="KW-1185">Reference proteome</keyword>
<dbReference type="SMART" id="SM00343">
    <property type="entry name" value="ZnF_C2HC"/>
    <property type="match status" value="1"/>
</dbReference>
<feature type="domain" description="CCHC-type" evidence="9">
    <location>
        <begin position="427"/>
        <end position="441"/>
    </location>
</feature>
<dbReference type="GO" id="GO:0016567">
    <property type="term" value="P:protein ubiquitination"/>
    <property type="evidence" value="ECO:0007669"/>
    <property type="project" value="InterPro"/>
</dbReference>
<keyword evidence="3 6" id="KW-0863">Zinc-finger</keyword>
<dbReference type="EnsemblPlants" id="AUR62009087-RA">
    <property type="protein sequence ID" value="AUR62009087-RA:cds"/>
    <property type="gene ID" value="AUR62009087"/>
</dbReference>
<dbReference type="SUPFAM" id="SSF57756">
    <property type="entry name" value="Retrovirus zinc finger-like domains"/>
    <property type="match status" value="1"/>
</dbReference>
<evidence type="ECO:0000256" key="5">
    <source>
        <dbReference type="ARBA" id="ARBA00023242"/>
    </source>
</evidence>
<evidence type="ECO:0000313" key="12">
    <source>
        <dbReference type="Proteomes" id="UP000596660"/>
    </source>
</evidence>
<dbReference type="InterPro" id="IPR001841">
    <property type="entry name" value="Znf_RING"/>
</dbReference>
<keyword evidence="5" id="KW-0539">Nucleus</keyword>
<evidence type="ECO:0000313" key="11">
    <source>
        <dbReference type="EnsemblPlants" id="AUR62009087-RA:cds"/>
    </source>
</evidence>
<dbReference type="Pfam" id="PF13923">
    <property type="entry name" value="zf-C3HC4_2"/>
    <property type="match status" value="1"/>
</dbReference>
<dbReference type="InterPro" id="IPR001878">
    <property type="entry name" value="Znf_CCHC"/>
</dbReference>
<dbReference type="PROSITE" id="PS50089">
    <property type="entry name" value="ZF_RING_2"/>
    <property type="match status" value="1"/>
</dbReference>
<dbReference type="InterPro" id="IPR033489">
    <property type="entry name" value="RBBP6"/>
</dbReference>
<name>A0A803LB48_CHEQI</name>
<evidence type="ECO:0000256" key="2">
    <source>
        <dbReference type="ARBA" id="ARBA00022723"/>
    </source>
</evidence>
<feature type="compositionally biased region" description="Basic and acidic residues" evidence="7">
    <location>
        <begin position="721"/>
        <end position="753"/>
    </location>
</feature>
<comment type="subcellular location">
    <subcellularLocation>
        <location evidence="1">Nucleus</location>
    </subcellularLocation>
</comment>
<dbReference type="GO" id="GO:0006511">
    <property type="term" value="P:ubiquitin-dependent protein catabolic process"/>
    <property type="evidence" value="ECO:0007669"/>
    <property type="project" value="TreeGrafter"/>
</dbReference>
<dbReference type="GO" id="GO:0006397">
    <property type="term" value="P:mRNA processing"/>
    <property type="evidence" value="ECO:0007669"/>
    <property type="project" value="InterPro"/>
</dbReference>
<dbReference type="GO" id="GO:0061630">
    <property type="term" value="F:ubiquitin protein ligase activity"/>
    <property type="evidence" value="ECO:0007669"/>
    <property type="project" value="InterPro"/>
</dbReference>
<feature type="compositionally biased region" description="Basic and acidic residues" evidence="7">
    <location>
        <begin position="572"/>
        <end position="611"/>
    </location>
</feature>
<reference evidence="11" key="2">
    <citation type="submission" date="2021-03" db="UniProtKB">
        <authorList>
            <consortium name="EnsemblPlants"/>
        </authorList>
    </citation>
    <scope>IDENTIFICATION</scope>
</reference>
<dbReference type="SMART" id="SM01180">
    <property type="entry name" value="DWNN"/>
    <property type="match status" value="1"/>
</dbReference>
<feature type="region of interest" description="Disordered" evidence="7">
    <location>
        <begin position="572"/>
        <end position="753"/>
    </location>
</feature>
<keyword evidence="4" id="KW-0862">Zinc</keyword>
<evidence type="ECO:0000256" key="6">
    <source>
        <dbReference type="PROSITE-ProRule" id="PRU00047"/>
    </source>
</evidence>
<sequence>MASVRFKFRSSATFDSVDIGEQSSISIRDLKSKIVLKKHLNLCQDSDLVFSDFLSGQEYKDESIRIPSGSSVIIKRVPAKSSLLRDSDTSPGCFGVKDGKCVGDLGVIDPPSVDVGVNNLNDFGIDLCPPPCTNLSDTGELLLNNNGKKDYVATRCSQEVLVKCQKLETALPGQLTPKGSSANEGSTLVVPKPKIEEQTELKRAHHAKYLAMESCDMPSELKCSLCRTFFKEAVMIPCCQHSFCGKCIRAALSENAKCPMCSSTKCKPNDLLPNVSLTQAIERFLESQLLLNGSEDELHRYAPDGESGIQVKEISYAATVPQKRLQMNQPVTGKYAIQKKSTKLHDCAHPAETPGTLEDFSEFEGENEPQNIAKTNEEVRNIALSGKYCLLPVVSCSKIGEGVHAITGGGERNFTDPGRPNKGPRTCFMCGSPDHLIRDCPGAVDHNTNHWNGVGSRSLPGAVSGYPPTYWQGNQPYPGPYINMYGGPGMMFYNTNTAPISPLAFPSCSPSMYGGYPVVSGYMNVGGITPQVGNFGQQPRHVDHLEHQDSAYLQRNYDVDLERERIFDRDRNVNTHHNSMERGLYHSGDEFPKSSEGKHRNRDNSDGDKAYSYRNRQGKTARNAEGVRDLRIAQSDMSSSEKDVPDSRIRPREDRQEKLHKTYRSSDEFGKQHGRESALKHYQPNEESSKRKRVEYNERKSDRHSHSRSRSSLEHSYSGDGARHRREESSHRSRHSNRDEKVNGKEMHSDRGKIKYSDDYGEDCHSWMQANELCQEALLAQFRNGWSLVKCRHFPRESPGWLRYVFDPWFSSAPSYVAYPAQSLVGREKWALVILEAKRMLWLFFLWLIVFY</sequence>
<feature type="domain" description="RING-type" evidence="8">
    <location>
        <begin position="223"/>
        <end position="262"/>
    </location>
</feature>
<dbReference type="InterPro" id="IPR014891">
    <property type="entry name" value="DWNN_domain"/>
</dbReference>
<dbReference type="Gramene" id="AUR62009087-RA">
    <property type="protein sequence ID" value="AUR62009087-RA:cds"/>
    <property type="gene ID" value="AUR62009087"/>
</dbReference>
<dbReference type="InterPro" id="IPR013083">
    <property type="entry name" value="Znf_RING/FYVE/PHD"/>
</dbReference>
<evidence type="ECO:0000256" key="1">
    <source>
        <dbReference type="ARBA" id="ARBA00004123"/>
    </source>
</evidence>
<dbReference type="PANTHER" id="PTHR15439:SF11">
    <property type="entry name" value="E3 UBIQUITIN LIGASE PQT3-LIKE ISOFORM X1"/>
    <property type="match status" value="1"/>
</dbReference>
<dbReference type="Gene3D" id="4.10.60.10">
    <property type="entry name" value="Zinc finger, CCHC-type"/>
    <property type="match status" value="1"/>
</dbReference>
<dbReference type="Proteomes" id="UP000596660">
    <property type="component" value="Unplaced"/>
</dbReference>
<dbReference type="InterPro" id="IPR036875">
    <property type="entry name" value="Znf_CCHC_sf"/>
</dbReference>
<keyword evidence="2" id="KW-0479">Metal-binding</keyword>
<accession>A0A803LB48</accession>
<feature type="compositionally biased region" description="Basic and acidic residues" evidence="7">
    <location>
        <begin position="639"/>
        <end position="701"/>
    </location>
</feature>
<evidence type="ECO:0000259" key="9">
    <source>
        <dbReference type="PROSITE" id="PS50158"/>
    </source>
</evidence>
<dbReference type="Pfam" id="PF08783">
    <property type="entry name" value="DWNN"/>
    <property type="match status" value="1"/>
</dbReference>
<dbReference type="CDD" id="cd16620">
    <property type="entry name" value="vRING-HC-C4C4_RBBP6"/>
    <property type="match status" value="1"/>
</dbReference>
<evidence type="ECO:0000256" key="4">
    <source>
        <dbReference type="ARBA" id="ARBA00022833"/>
    </source>
</evidence>
<dbReference type="PANTHER" id="PTHR15439">
    <property type="entry name" value="RETINOBLASTOMA-BINDING PROTEIN 6"/>
    <property type="match status" value="1"/>
</dbReference>
<reference evidence="11" key="1">
    <citation type="journal article" date="2017" name="Nature">
        <title>The genome of Chenopodium quinoa.</title>
        <authorList>
            <person name="Jarvis D.E."/>
            <person name="Ho Y.S."/>
            <person name="Lightfoot D.J."/>
            <person name="Schmoeckel S.M."/>
            <person name="Li B."/>
            <person name="Borm T.J.A."/>
            <person name="Ohyanagi H."/>
            <person name="Mineta K."/>
            <person name="Michell C.T."/>
            <person name="Saber N."/>
            <person name="Kharbatia N.M."/>
            <person name="Rupper R.R."/>
            <person name="Sharp A.R."/>
            <person name="Dally N."/>
            <person name="Boughton B.A."/>
            <person name="Woo Y.H."/>
            <person name="Gao G."/>
            <person name="Schijlen E.G.W.M."/>
            <person name="Guo X."/>
            <person name="Momin A.A."/>
            <person name="Negrao S."/>
            <person name="Al-Babili S."/>
            <person name="Gehring C."/>
            <person name="Roessner U."/>
            <person name="Jung C."/>
            <person name="Murphy K."/>
            <person name="Arold S.T."/>
            <person name="Gojobori T."/>
            <person name="van der Linden C.G."/>
            <person name="van Loo E.N."/>
            <person name="Jellen E.N."/>
            <person name="Maughan P.J."/>
            <person name="Tester M."/>
        </authorList>
    </citation>
    <scope>NUCLEOTIDE SEQUENCE [LARGE SCALE GENOMIC DNA]</scope>
    <source>
        <strain evidence="11">cv. PI 614886</strain>
    </source>
</reference>
<dbReference type="Gene3D" id="3.10.20.90">
    <property type="entry name" value="Phosphatidylinositol 3-kinase Catalytic Subunit, Chain A, domain 1"/>
    <property type="match status" value="1"/>
</dbReference>
<dbReference type="Gene3D" id="3.30.40.10">
    <property type="entry name" value="Zinc/RING finger domain, C3HC4 (zinc finger)"/>
    <property type="match status" value="1"/>
</dbReference>
<feature type="domain" description="DWNN" evidence="10">
    <location>
        <begin position="4"/>
        <end position="78"/>
    </location>
</feature>
<dbReference type="SMART" id="SM00184">
    <property type="entry name" value="RING"/>
    <property type="match status" value="1"/>
</dbReference>
<dbReference type="GO" id="GO:0005634">
    <property type="term" value="C:nucleus"/>
    <property type="evidence" value="ECO:0007669"/>
    <property type="project" value="UniProtKB-SubCell"/>
</dbReference>
<dbReference type="OMA" id="LSHDRWQ"/>
<evidence type="ECO:0000259" key="10">
    <source>
        <dbReference type="PROSITE" id="PS51282"/>
    </source>
</evidence>
<evidence type="ECO:0000256" key="3">
    <source>
        <dbReference type="ARBA" id="ARBA00022771"/>
    </source>
</evidence>
<dbReference type="PROSITE" id="PS50158">
    <property type="entry name" value="ZF_CCHC"/>
    <property type="match status" value="1"/>
</dbReference>
<dbReference type="GO" id="GO:0003676">
    <property type="term" value="F:nucleic acid binding"/>
    <property type="evidence" value="ECO:0007669"/>
    <property type="project" value="InterPro"/>
</dbReference>
<dbReference type="PROSITE" id="PS51282">
    <property type="entry name" value="DWNN"/>
    <property type="match status" value="1"/>
</dbReference>
<evidence type="ECO:0000259" key="8">
    <source>
        <dbReference type="PROSITE" id="PS50089"/>
    </source>
</evidence>
<protein>
    <submittedName>
        <fullName evidence="11">Uncharacterized protein</fullName>
    </submittedName>
</protein>
<proteinExistence type="predicted"/>
<dbReference type="SUPFAM" id="SSF57850">
    <property type="entry name" value="RING/U-box"/>
    <property type="match status" value="1"/>
</dbReference>